<dbReference type="InterPro" id="IPR016171">
    <property type="entry name" value="Vanillyl_alc_oxidase_C-sub2"/>
</dbReference>
<dbReference type="HOGENOM" id="CLU_017779_9_2_11"/>
<dbReference type="RefSeq" id="WP_023357420.1">
    <property type="nucleotide sequence ID" value="NC_022657.1"/>
</dbReference>
<dbReference type="PROSITE" id="PS51387">
    <property type="entry name" value="FAD_PCMH"/>
    <property type="match status" value="1"/>
</dbReference>
<accession>U5VNV0</accession>
<name>U5VNV0_9ACTN</name>
<keyword evidence="8" id="KW-1185">Reference proteome</keyword>
<dbReference type="GO" id="GO:0016491">
    <property type="term" value="F:oxidoreductase activity"/>
    <property type="evidence" value="ECO:0007669"/>
    <property type="project" value="UniProtKB-KW"/>
</dbReference>
<dbReference type="EMBL" id="CP006272">
    <property type="protein sequence ID" value="AGZ38477.1"/>
    <property type="molecule type" value="Genomic_DNA"/>
</dbReference>
<dbReference type="PATRIC" id="fig|1246995.3.peg.187"/>
<dbReference type="AlphaFoldDB" id="U5VNV0"/>
<dbReference type="STRING" id="1246995.AFR_00940"/>
<evidence type="ECO:0000256" key="1">
    <source>
        <dbReference type="ARBA" id="ARBA00001974"/>
    </source>
</evidence>
<evidence type="ECO:0000313" key="7">
    <source>
        <dbReference type="EMBL" id="AGZ38477.1"/>
    </source>
</evidence>
<keyword evidence="3" id="KW-0285">Flavoprotein</keyword>
<dbReference type="SUPFAM" id="SSF56176">
    <property type="entry name" value="FAD-binding/transporter-associated domain-like"/>
    <property type="match status" value="1"/>
</dbReference>
<dbReference type="PANTHER" id="PTHR42934">
    <property type="entry name" value="GLYCOLATE OXIDASE SUBUNIT GLCD"/>
    <property type="match status" value="1"/>
</dbReference>
<dbReference type="KEGG" id="afs:AFR_00940"/>
<dbReference type="FunFam" id="3.30.70.2740:FF:000001">
    <property type="entry name" value="D-lactate dehydrogenase mitochondrial"/>
    <property type="match status" value="1"/>
</dbReference>
<organism evidence="7 8">
    <name type="scientific">Actinoplanes friuliensis DSM 7358</name>
    <dbReference type="NCBI Taxonomy" id="1246995"/>
    <lineage>
        <taxon>Bacteria</taxon>
        <taxon>Bacillati</taxon>
        <taxon>Actinomycetota</taxon>
        <taxon>Actinomycetes</taxon>
        <taxon>Micromonosporales</taxon>
        <taxon>Micromonosporaceae</taxon>
        <taxon>Actinoplanes</taxon>
    </lineage>
</organism>
<gene>
    <name evidence="7" type="ORF">AFR_00940</name>
</gene>
<dbReference type="Gene3D" id="1.10.45.10">
    <property type="entry name" value="Vanillyl-alcohol Oxidase, Chain A, domain 4"/>
    <property type="match status" value="1"/>
</dbReference>
<dbReference type="Pfam" id="PF02913">
    <property type="entry name" value="FAD-oxidase_C"/>
    <property type="match status" value="1"/>
</dbReference>
<dbReference type="Gene3D" id="3.30.465.10">
    <property type="match status" value="1"/>
</dbReference>
<dbReference type="PANTHER" id="PTHR42934:SF2">
    <property type="entry name" value="GLYCOLATE OXIDASE SUBUNIT GLCD"/>
    <property type="match status" value="1"/>
</dbReference>
<keyword evidence="4" id="KW-0274">FAD</keyword>
<evidence type="ECO:0000256" key="2">
    <source>
        <dbReference type="ARBA" id="ARBA00008000"/>
    </source>
</evidence>
<dbReference type="Pfam" id="PF01565">
    <property type="entry name" value="FAD_binding_4"/>
    <property type="match status" value="1"/>
</dbReference>
<dbReference type="InterPro" id="IPR016166">
    <property type="entry name" value="FAD-bd_PCMH"/>
</dbReference>
<dbReference type="SUPFAM" id="SSF55103">
    <property type="entry name" value="FAD-linked oxidases, C-terminal domain"/>
    <property type="match status" value="1"/>
</dbReference>
<dbReference type="GO" id="GO:0071949">
    <property type="term" value="F:FAD binding"/>
    <property type="evidence" value="ECO:0007669"/>
    <property type="project" value="InterPro"/>
</dbReference>
<dbReference type="FunFam" id="1.10.45.10:FF:000001">
    <property type="entry name" value="D-lactate dehydrogenase mitochondrial"/>
    <property type="match status" value="1"/>
</dbReference>
<evidence type="ECO:0000256" key="5">
    <source>
        <dbReference type="ARBA" id="ARBA00023002"/>
    </source>
</evidence>
<reference evidence="7 8" key="1">
    <citation type="journal article" date="2014" name="J. Biotechnol.">
        <title>Complete genome sequence of the actinobacterium Actinoplanes friuliensis HAG 010964, producer of the lipopeptide antibiotic friulimycin.</title>
        <authorList>
            <person name="Ruckert C."/>
            <person name="Szczepanowski R."/>
            <person name="Albersmeier A."/>
            <person name="Goesmann A."/>
            <person name="Fischer N."/>
            <person name="Steinkamper A."/>
            <person name="Puhler A."/>
            <person name="Biener R."/>
            <person name="Schwartz D."/>
            <person name="Kalinowski J."/>
        </authorList>
    </citation>
    <scope>NUCLEOTIDE SEQUENCE [LARGE SCALE GENOMIC DNA]</scope>
    <source>
        <strain evidence="7 8">DSM 7358</strain>
    </source>
</reference>
<sequence length="461" mass="47486">MTGSLATDLPGVELITDADVLASLSHDDAEWAPAGRPVGAVRARTTEEVSAIVAACAARRIPVVARGAGTGLSGGANAVDGGLVLDLSRMNKILEIDPDNMIAVVQPGVVNDDLKAAVAEHGLWYPPDPASAPWSTIGGNVATNAGGLCCLKYGVTRDYVLGLRAVVGGPAGAYGTPVRLGHRTTKGVAGYDLVSLFVGSEGTLGIVTEITLRLRPARKAAPRTVVGAFDSVVAAGNAVAASTRLGLLPTALELLDRACLQAVEEWKHLGLSSTAEALLLAQIDTPGEAGQDEANALARVFQDAGAQWAEQSTDEFEAEALFAARRLAYPAMERLGPVLTEDVCVPRSAVPAMLASIEESAARHGVAIATIAHAGDGNLHPLIRTPTGDEAAREAAQAAFEEILTAAINLGGTVTGEHGVGLLKRGGLRQELEPAVLSMMQAVKQTLDPLDLFNPGKVVGI</sequence>
<dbReference type="InterPro" id="IPR036318">
    <property type="entry name" value="FAD-bd_PCMH-like_sf"/>
</dbReference>
<evidence type="ECO:0000259" key="6">
    <source>
        <dbReference type="PROSITE" id="PS51387"/>
    </source>
</evidence>
<feature type="domain" description="FAD-binding PCMH-type" evidence="6">
    <location>
        <begin position="33"/>
        <end position="217"/>
    </location>
</feature>
<dbReference type="Gene3D" id="3.30.70.2740">
    <property type="match status" value="1"/>
</dbReference>
<dbReference type="InterPro" id="IPR016164">
    <property type="entry name" value="FAD-linked_Oxase-like_C"/>
</dbReference>
<evidence type="ECO:0000256" key="4">
    <source>
        <dbReference type="ARBA" id="ARBA00022827"/>
    </source>
</evidence>
<dbReference type="InterPro" id="IPR004113">
    <property type="entry name" value="FAD-bd_oxidored_4_C"/>
</dbReference>
<dbReference type="eggNOG" id="COG0277">
    <property type="taxonomic scope" value="Bacteria"/>
</dbReference>
<dbReference type="InterPro" id="IPR051914">
    <property type="entry name" value="FAD-linked_OxidoTrans_Type4"/>
</dbReference>
<protein>
    <submittedName>
        <fullName evidence="7">FAD linked oxidase domain-containing protein</fullName>
    </submittedName>
</protein>
<dbReference type="Proteomes" id="UP000017746">
    <property type="component" value="Chromosome"/>
</dbReference>
<evidence type="ECO:0000313" key="8">
    <source>
        <dbReference type="Proteomes" id="UP000017746"/>
    </source>
</evidence>
<evidence type="ECO:0000256" key="3">
    <source>
        <dbReference type="ARBA" id="ARBA00022630"/>
    </source>
</evidence>
<comment type="similarity">
    <text evidence="2">Belongs to the FAD-binding oxidoreductase/transferase type 4 family.</text>
</comment>
<dbReference type="InterPro" id="IPR006094">
    <property type="entry name" value="Oxid_FAD_bind_N"/>
</dbReference>
<proteinExistence type="inferred from homology"/>
<keyword evidence="5" id="KW-0560">Oxidoreductase</keyword>
<comment type="cofactor">
    <cofactor evidence="1">
        <name>FAD</name>
        <dbReference type="ChEBI" id="CHEBI:57692"/>
    </cofactor>
</comment>
<dbReference type="InterPro" id="IPR016169">
    <property type="entry name" value="FAD-bd_PCMH_sub2"/>
</dbReference>
<dbReference type="OrthoDB" id="9770306at2"/>